<evidence type="ECO:0000313" key="3">
    <source>
        <dbReference type="EMBL" id="KAK7271450.1"/>
    </source>
</evidence>
<dbReference type="PANTHER" id="PTHR33018">
    <property type="entry name" value="OS10G0338966 PROTEIN-RELATED"/>
    <property type="match status" value="1"/>
</dbReference>
<feature type="domain" description="DUF8039" evidence="2">
    <location>
        <begin position="286"/>
        <end position="364"/>
    </location>
</feature>
<dbReference type="SUPFAM" id="SSF54001">
    <property type="entry name" value="Cysteine proteinases"/>
    <property type="match status" value="1"/>
</dbReference>
<protein>
    <recommendedName>
        <fullName evidence="2">DUF8039 domain-containing protein</fullName>
    </recommendedName>
</protein>
<dbReference type="EMBL" id="JAYKXN010000007">
    <property type="protein sequence ID" value="KAK7271450.1"/>
    <property type="molecule type" value="Genomic_DNA"/>
</dbReference>
<name>A0AAN9IC13_CLITE</name>
<organism evidence="3 4">
    <name type="scientific">Clitoria ternatea</name>
    <name type="common">Butterfly pea</name>
    <dbReference type="NCBI Taxonomy" id="43366"/>
    <lineage>
        <taxon>Eukaryota</taxon>
        <taxon>Viridiplantae</taxon>
        <taxon>Streptophyta</taxon>
        <taxon>Embryophyta</taxon>
        <taxon>Tracheophyta</taxon>
        <taxon>Spermatophyta</taxon>
        <taxon>Magnoliopsida</taxon>
        <taxon>eudicotyledons</taxon>
        <taxon>Gunneridae</taxon>
        <taxon>Pentapetalae</taxon>
        <taxon>rosids</taxon>
        <taxon>fabids</taxon>
        <taxon>Fabales</taxon>
        <taxon>Fabaceae</taxon>
        <taxon>Papilionoideae</taxon>
        <taxon>50 kb inversion clade</taxon>
        <taxon>NPAAA clade</taxon>
        <taxon>indigoferoid/millettioid clade</taxon>
        <taxon>Phaseoleae</taxon>
        <taxon>Clitoria</taxon>
    </lineage>
</organism>
<keyword evidence="4" id="KW-1185">Reference proteome</keyword>
<sequence length="632" mass="72536">MLTYNVPDTDLLKRKWITFAGERWRSFKSNLTQRYIYGTLRDESPCGKYDFLDEETWQRFIETRQDPAFQEKRKTMQELLAKNYCPHRLSRGGYQLLEERMMKEKLEEKKRASQSDPLAIVSPPSPLTRHEKWKRARQNKSGEYTTEEARIVAEKIDSLANKTSQGTFVPVGREDILTVAIGRPEHSGRVRGVGRVGIRQYFGPPSHQCNKEGLLTREELKAITDDIRQEVAQEIRQEVKQELASLGLSQRNVAPQPPAPEPSHSPTCDSSKGSCGSGDLSLKEFDVPYQCKLYAEGPLRLVAFGSVYNLGPTMHHKQIEDDKVRVVVEQVQDANAALPIPTKEVHTVGQAPNHFILWPRRLVLVVSDKEFFELNKIVPDKQPIQSEPQQPQNDDPLTRSCIVAMRIGKQPIQLQLDTQVVGKATPIPFYITQKDILELIMGNELLCISVLQLWLMYLHHLCTSRGIAHIYGFLDPLHIQDIGTESDVIQAYIQSRVCGGQHECYLAPCYQMGHWQLIILCPKQNVIVFLCSFWNKPTKEITSLIDAATVANKGKHSKARKKPRWIYPHYHRQETESVECGYYVMRYMLSIVLGEFVDLWAQILNKTDPFTQEEIDDIRKRWATYLIEVAKL</sequence>
<gene>
    <name evidence="3" type="ORF">RJT34_27373</name>
</gene>
<evidence type="ECO:0000313" key="4">
    <source>
        <dbReference type="Proteomes" id="UP001359559"/>
    </source>
</evidence>
<dbReference type="AlphaFoldDB" id="A0AAN9IC13"/>
<dbReference type="PANTHER" id="PTHR33018:SF34">
    <property type="entry name" value="OS02G0472350 PROTEIN"/>
    <property type="match status" value="1"/>
</dbReference>
<dbReference type="Proteomes" id="UP001359559">
    <property type="component" value="Unassembled WGS sequence"/>
</dbReference>
<feature type="region of interest" description="Disordered" evidence="1">
    <location>
        <begin position="248"/>
        <end position="273"/>
    </location>
</feature>
<accession>A0AAN9IC13</accession>
<dbReference type="InterPro" id="IPR038765">
    <property type="entry name" value="Papain-like_cys_pep_sf"/>
</dbReference>
<feature type="compositionally biased region" description="Low complexity" evidence="1">
    <location>
        <begin position="264"/>
        <end position="273"/>
    </location>
</feature>
<feature type="region of interest" description="Disordered" evidence="1">
    <location>
        <begin position="105"/>
        <end position="141"/>
    </location>
</feature>
<proteinExistence type="predicted"/>
<dbReference type="InterPro" id="IPR058352">
    <property type="entry name" value="DUF8039"/>
</dbReference>
<dbReference type="Gene3D" id="3.40.395.10">
    <property type="entry name" value="Adenoviral Proteinase, Chain A"/>
    <property type="match status" value="1"/>
</dbReference>
<evidence type="ECO:0000259" key="2">
    <source>
        <dbReference type="Pfam" id="PF26133"/>
    </source>
</evidence>
<evidence type="ECO:0000256" key="1">
    <source>
        <dbReference type="SAM" id="MobiDB-lite"/>
    </source>
</evidence>
<dbReference type="Pfam" id="PF26133">
    <property type="entry name" value="DUF8039"/>
    <property type="match status" value="1"/>
</dbReference>
<comment type="caution">
    <text evidence="3">The sequence shown here is derived from an EMBL/GenBank/DDBJ whole genome shotgun (WGS) entry which is preliminary data.</text>
</comment>
<reference evidence="3 4" key="1">
    <citation type="submission" date="2024-01" db="EMBL/GenBank/DDBJ databases">
        <title>The genomes of 5 underutilized Papilionoideae crops provide insights into root nodulation and disease resistance.</title>
        <authorList>
            <person name="Yuan L."/>
        </authorList>
    </citation>
    <scope>NUCLEOTIDE SEQUENCE [LARGE SCALE GENOMIC DNA]</scope>
    <source>
        <strain evidence="3">LY-2023</strain>
        <tissue evidence="3">Leaf</tissue>
    </source>
</reference>